<dbReference type="CDD" id="cd00190">
    <property type="entry name" value="Tryp_SPc"/>
    <property type="match status" value="1"/>
</dbReference>
<dbReference type="RefSeq" id="WP_235312176.1">
    <property type="nucleotide sequence ID" value="NZ_JAKGAS010000004.1"/>
</dbReference>
<organism evidence="10 11">
    <name type="scientific">Paraglaciecola algarum</name>
    <dbReference type="NCBI Taxonomy" id="3050085"/>
    <lineage>
        <taxon>Bacteria</taxon>
        <taxon>Pseudomonadati</taxon>
        <taxon>Pseudomonadota</taxon>
        <taxon>Gammaproteobacteria</taxon>
        <taxon>Alteromonadales</taxon>
        <taxon>Alteromonadaceae</taxon>
        <taxon>Paraglaciecola</taxon>
    </lineage>
</organism>
<dbReference type="InterPro" id="IPR009003">
    <property type="entry name" value="Peptidase_S1_PA"/>
</dbReference>
<keyword evidence="4" id="KW-0969">Cilium</keyword>
<dbReference type="InterPro" id="IPR001314">
    <property type="entry name" value="Peptidase_S1A"/>
</dbReference>
<dbReference type="InterPro" id="IPR043504">
    <property type="entry name" value="Peptidase_S1_PA_chymotrypsin"/>
</dbReference>
<keyword evidence="7" id="KW-0720">Serine protease</keyword>
<keyword evidence="6" id="KW-0966">Cell projection</keyword>
<dbReference type="PROSITE" id="PS00134">
    <property type="entry name" value="TRYPSIN_HIS"/>
    <property type="match status" value="1"/>
</dbReference>
<dbReference type="GO" id="GO:0016787">
    <property type="term" value="F:hydrolase activity"/>
    <property type="evidence" value="ECO:0007669"/>
    <property type="project" value="UniProtKB-KW"/>
</dbReference>
<dbReference type="Gene3D" id="3.50.30.30">
    <property type="match status" value="1"/>
</dbReference>
<dbReference type="SUPFAM" id="SSF50494">
    <property type="entry name" value="Trypsin-like serine proteases"/>
    <property type="match status" value="1"/>
</dbReference>
<comment type="caution">
    <text evidence="10">The sequence shown here is derived from an EMBL/GenBank/DDBJ whole genome shotgun (WGS) entry which is preliminary data.</text>
</comment>
<evidence type="ECO:0000256" key="8">
    <source>
        <dbReference type="SAM" id="SignalP"/>
    </source>
</evidence>
<sequence>MTKQFFIKPLIASAVVITFSILSPQVLATKNSPSITVQSDTSLIDTKIVGGEVATEQNWPWMTAYVITFQDFITSLEINGTNYSTRHFTEGKSGQVSAELVSCGDGQLACENVQNKVCLIERGTNTFAEKANNCEAAGGIAAIIYNNVEGTISGTMGTDFTGTIPLVAITQQDGQALLNLLGQTANLSVSASSRLQQDASCGASFLGGKWVLTAAHCVDSPNAFLFKMNIGEYDLSDGAQNAVGIANIFIHPEYDVDAINNDIAIIELNESVNAPAIKLASKETTEQFALANSTATVAGWGGRTGYIAGEGETSNFPDILHKVDLTLISNDECRESINSITDAMLCATSTLEKGSCQGDSGGPLVVDTNTGIQQVGIVSFGIGCADTNYPGVYTRVSEFTDWIDTISTGVAIDQLQNFGAVPTNITNTTELRVANYSTESTTLTFSIEGDNQFTLDASNCSTLAANATCQITVNYEAQYAGEHSAKVIIHSDNTNVKTSYSQLLGFAVPSADNLAGVAGPANNKVTWFSGGDMPWTSNSLNGVESGVIAHRQESILLALIDGAGTLSFDWGVSSEENLDDPEEPYDVLELYVDGELIEFISGEVAVGPYSDDSNILVFGEGFHTISWRYSKDPATVDGQDKGFVQNVTFVPAPVTTPPTTPEPTPTTPVNNSSSGGNLFWLLFVLGSLYIYRRSY</sequence>
<dbReference type="PANTHER" id="PTHR24256">
    <property type="entry name" value="TRYPTASE-RELATED"/>
    <property type="match status" value="1"/>
</dbReference>
<dbReference type="Gene3D" id="2.60.40.10">
    <property type="entry name" value="Immunoglobulins"/>
    <property type="match status" value="1"/>
</dbReference>
<dbReference type="EC" id="3.4.21.-" evidence="10"/>
<evidence type="ECO:0000313" key="11">
    <source>
        <dbReference type="Proteomes" id="UP001521137"/>
    </source>
</evidence>
<dbReference type="SUPFAM" id="SSF52025">
    <property type="entry name" value="PA domain"/>
    <property type="match status" value="1"/>
</dbReference>
<dbReference type="Gene3D" id="2.40.10.10">
    <property type="entry name" value="Trypsin-like serine proteases"/>
    <property type="match status" value="2"/>
</dbReference>
<keyword evidence="8" id="KW-0732">Signal</keyword>
<evidence type="ECO:0000256" key="3">
    <source>
        <dbReference type="ARBA" id="ARBA00022490"/>
    </source>
</evidence>
<evidence type="ECO:0000256" key="1">
    <source>
        <dbReference type="ARBA" id="ARBA00004138"/>
    </source>
</evidence>
<gene>
    <name evidence="10" type="ORF">L0668_09855</name>
</gene>
<dbReference type="Pfam" id="PF02225">
    <property type="entry name" value="PA"/>
    <property type="match status" value="1"/>
</dbReference>
<comment type="subcellular location">
    <subcellularLocation>
        <location evidence="1">Cell projection</location>
        <location evidence="1">Cilium</location>
    </subcellularLocation>
    <subcellularLocation>
        <location evidence="2">Cytoplasm</location>
    </subcellularLocation>
</comment>
<proteinExistence type="predicted"/>
<dbReference type="Proteomes" id="UP001521137">
    <property type="component" value="Unassembled WGS sequence"/>
</dbReference>
<evidence type="ECO:0000256" key="2">
    <source>
        <dbReference type="ARBA" id="ARBA00004496"/>
    </source>
</evidence>
<evidence type="ECO:0000313" key="10">
    <source>
        <dbReference type="EMBL" id="MCF2948410.1"/>
    </source>
</evidence>
<dbReference type="PROSITE" id="PS50240">
    <property type="entry name" value="TRYPSIN_DOM"/>
    <property type="match status" value="1"/>
</dbReference>
<dbReference type="Pfam" id="PF22544">
    <property type="entry name" value="HYDIN_VesB_CFA65-like_Ig"/>
    <property type="match status" value="1"/>
</dbReference>
<dbReference type="EMBL" id="JAKGAS010000004">
    <property type="protein sequence ID" value="MCF2948410.1"/>
    <property type="molecule type" value="Genomic_DNA"/>
</dbReference>
<dbReference type="InterPro" id="IPR018114">
    <property type="entry name" value="TRYPSIN_HIS"/>
</dbReference>
<keyword evidence="11" id="KW-1185">Reference proteome</keyword>
<dbReference type="InterPro" id="IPR051487">
    <property type="entry name" value="Ser/Thr_Proteases_Immune/Dev"/>
</dbReference>
<dbReference type="SMART" id="SM00020">
    <property type="entry name" value="Tryp_SPc"/>
    <property type="match status" value="1"/>
</dbReference>
<accession>A0ABS9D695</accession>
<feature type="domain" description="Peptidase S1" evidence="9">
    <location>
        <begin position="48"/>
        <end position="408"/>
    </location>
</feature>
<dbReference type="InterPro" id="IPR053879">
    <property type="entry name" value="HYDIN_VesB_CFA65-like_Ig"/>
</dbReference>
<dbReference type="Pfam" id="PF00089">
    <property type="entry name" value="Trypsin"/>
    <property type="match status" value="1"/>
</dbReference>
<protein>
    <submittedName>
        <fullName evidence="10">Trypsin-like serine protease</fullName>
        <ecNumber evidence="10">3.4.21.-</ecNumber>
    </submittedName>
</protein>
<keyword evidence="3" id="KW-0963">Cytoplasm</keyword>
<name>A0ABS9D695_9ALTE</name>
<dbReference type="PROSITE" id="PS00135">
    <property type="entry name" value="TRYPSIN_SER"/>
    <property type="match status" value="1"/>
</dbReference>
<dbReference type="InterPro" id="IPR033116">
    <property type="entry name" value="TRYPSIN_SER"/>
</dbReference>
<evidence type="ECO:0000256" key="7">
    <source>
        <dbReference type="RuleBase" id="RU363034"/>
    </source>
</evidence>
<evidence type="ECO:0000259" key="9">
    <source>
        <dbReference type="PROSITE" id="PS50240"/>
    </source>
</evidence>
<dbReference type="PRINTS" id="PR00722">
    <property type="entry name" value="CHYMOTRYPSIN"/>
</dbReference>
<evidence type="ECO:0000256" key="5">
    <source>
        <dbReference type="ARBA" id="ARBA00023157"/>
    </source>
</evidence>
<keyword evidence="5" id="KW-1015">Disulfide bond</keyword>
<dbReference type="InterPro" id="IPR046450">
    <property type="entry name" value="PA_dom_sf"/>
</dbReference>
<keyword evidence="7 10" id="KW-0378">Hydrolase</keyword>
<dbReference type="InterPro" id="IPR003137">
    <property type="entry name" value="PA_domain"/>
</dbReference>
<feature type="signal peptide" evidence="8">
    <location>
        <begin position="1"/>
        <end position="28"/>
    </location>
</feature>
<keyword evidence="7" id="KW-0645">Protease</keyword>
<dbReference type="InterPro" id="IPR001254">
    <property type="entry name" value="Trypsin_dom"/>
</dbReference>
<evidence type="ECO:0000256" key="4">
    <source>
        <dbReference type="ARBA" id="ARBA00023069"/>
    </source>
</evidence>
<reference evidence="10 11" key="1">
    <citation type="submission" date="2022-01" db="EMBL/GenBank/DDBJ databases">
        <title>Paraglaciecola sp. G1-23.</title>
        <authorList>
            <person name="Jin M.S."/>
            <person name="Han D.M."/>
            <person name="Kim H.M."/>
            <person name="Jeon C.O."/>
        </authorList>
    </citation>
    <scope>NUCLEOTIDE SEQUENCE [LARGE SCALE GENOMIC DNA]</scope>
    <source>
        <strain evidence="10 11">G1-23</strain>
    </source>
</reference>
<dbReference type="InterPro" id="IPR013783">
    <property type="entry name" value="Ig-like_fold"/>
</dbReference>
<evidence type="ECO:0000256" key="6">
    <source>
        <dbReference type="ARBA" id="ARBA00023273"/>
    </source>
</evidence>
<feature type="chain" id="PRO_5047410083" evidence="8">
    <location>
        <begin position="29"/>
        <end position="695"/>
    </location>
</feature>